<dbReference type="EMBL" id="JAQQWI010000024">
    <property type="protein sequence ID" value="KAK7994454.1"/>
    <property type="molecule type" value="Genomic_DNA"/>
</dbReference>
<protein>
    <submittedName>
        <fullName evidence="1">Uncharacterized protein</fullName>
    </submittedName>
</protein>
<evidence type="ECO:0000313" key="2">
    <source>
        <dbReference type="Proteomes" id="UP001396898"/>
    </source>
</evidence>
<accession>A0ABR1R130</accession>
<name>A0ABR1R130_9PEZI</name>
<comment type="caution">
    <text evidence="1">The sequence shown here is derived from an EMBL/GenBank/DDBJ whole genome shotgun (WGS) entry which is preliminary data.</text>
</comment>
<reference evidence="1 2" key="1">
    <citation type="submission" date="2023-01" db="EMBL/GenBank/DDBJ databases">
        <title>Analysis of 21 Apiospora genomes using comparative genomics revels a genus with tremendous synthesis potential of carbohydrate active enzymes and secondary metabolites.</title>
        <authorList>
            <person name="Sorensen T."/>
        </authorList>
    </citation>
    <scope>NUCLEOTIDE SEQUENCE [LARGE SCALE GENOMIC DNA]</scope>
    <source>
        <strain evidence="1 2">CBS 20057</strain>
    </source>
</reference>
<sequence length="289" mass="31241">MTYNNDAPDTSSFPSVGDILKLLEPVAIQHNNTIQDLVGLTTAALKTTVDTQIKRRLKTWTSSRTSNRIWIQGPHNVSHPSQNTLTAACLVGLANNAKIPCISFFGSLQSRGSHGAYPSPPDLLLDMVKSLIIQLLLLQDPGDYLDAQLEDFGKLLVNPVDLSEALGLLHELRGLVPQHLLCVIESVQELEDRGDGSHTANLRKVLREIINLGQSHRREPQPVEGEGAGTEEVPEKSVKVCFTSDGHADVLAVAAQGGFLDKVAWDADDEAGEGEQLGSLWDDETGSDG</sequence>
<gene>
    <name evidence="1" type="ORF">PG991_016042</name>
</gene>
<evidence type="ECO:0000313" key="1">
    <source>
        <dbReference type="EMBL" id="KAK7994454.1"/>
    </source>
</evidence>
<dbReference type="Proteomes" id="UP001396898">
    <property type="component" value="Unassembled WGS sequence"/>
</dbReference>
<organism evidence="1 2">
    <name type="scientific">Apiospora marii</name>
    <dbReference type="NCBI Taxonomy" id="335849"/>
    <lineage>
        <taxon>Eukaryota</taxon>
        <taxon>Fungi</taxon>
        <taxon>Dikarya</taxon>
        <taxon>Ascomycota</taxon>
        <taxon>Pezizomycotina</taxon>
        <taxon>Sordariomycetes</taxon>
        <taxon>Xylariomycetidae</taxon>
        <taxon>Amphisphaeriales</taxon>
        <taxon>Apiosporaceae</taxon>
        <taxon>Apiospora</taxon>
    </lineage>
</organism>
<proteinExistence type="predicted"/>
<keyword evidence="2" id="KW-1185">Reference proteome</keyword>